<proteinExistence type="predicted"/>
<reference evidence="2 3" key="1">
    <citation type="journal article" date="2019" name="Int. J. Syst. Evol. Microbiol.">
        <title>The Global Catalogue of Microorganisms (GCM) 10K type strain sequencing project: providing services to taxonomists for standard genome sequencing and annotation.</title>
        <authorList>
            <consortium name="The Broad Institute Genomics Platform"/>
            <consortium name="The Broad Institute Genome Sequencing Center for Infectious Disease"/>
            <person name="Wu L."/>
            <person name="Ma J."/>
        </authorList>
    </citation>
    <scope>NUCLEOTIDE SEQUENCE [LARGE SCALE GENOMIC DNA]</scope>
    <source>
        <strain evidence="2 3">JCM 16112</strain>
    </source>
</reference>
<feature type="chain" id="PRO_5046379334" evidence="1">
    <location>
        <begin position="20"/>
        <end position="378"/>
    </location>
</feature>
<keyword evidence="1" id="KW-0732">Signal</keyword>
<dbReference type="Pfam" id="PF19577">
    <property type="entry name" value="DcaP"/>
    <property type="match status" value="1"/>
</dbReference>
<dbReference type="EMBL" id="BAAAFI010000010">
    <property type="protein sequence ID" value="GAA0879347.1"/>
    <property type="molecule type" value="Genomic_DNA"/>
</dbReference>
<comment type="caution">
    <text evidence="2">The sequence shown here is derived from an EMBL/GenBank/DDBJ whole genome shotgun (WGS) entry which is preliminary data.</text>
</comment>
<evidence type="ECO:0000313" key="2">
    <source>
        <dbReference type="EMBL" id="GAA0879347.1"/>
    </source>
</evidence>
<gene>
    <name evidence="2" type="ORF">GCM10009119_23150</name>
</gene>
<accession>A0ABN1N123</accession>
<organism evidence="2 3">
    <name type="scientific">Algoriphagus jejuensis</name>
    <dbReference type="NCBI Taxonomy" id="419934"/>
    <lineage>
        <taxon>Bacteria</taxon>
        <taxon>Pseudomonadati</taxon>
        <taxon>Bacteroidota</taxon>
        <taxon>Cytophagia</taxon>
        <taxon>Cytophagales</taxon>
        <taxon>Cyclobacteriaceae</taxon>
        <taxon>Algoriphagus</taxon>
    </lineage>
</organism>
<dbReference type="RefSeq" id="WP_343851652.1">
    <property type="nucleotide sequence ID" value="NZ_BAAAFI010000010.1"/>
</dbReference>
<dbReference type="Proteomes" id="UP001500469">
    <property type="component" value="Unassembled WGS sequence"/>
</dbReference>
<evidence type="ECO:0000256" key="1">
    <source>
        <dbReference type="SAM" id="SignalP"/>
    </source>
</evidence>
<evidence type="ECO:0000313" key="3">
    <source>
        <dbReference type="Proteomes" id="UP001500469"/>
    </source>
</evidence>
<protein>
    <submittedName>
        <fullName evidence="2">DcaP family trimeric outer membrane transporter</fullName>
    </submittedName>
</protein>
<sequence length="378" mass="41801">MKAILLPVILLASSIFAFAQTTPEPTIDSPPGWWQIPKTKTILKLGGYVKFDLIHDFNPIASPDYFDVSKIPTDGSEGVSTHLHAKETRLYLDTKTATGIGEVRTYVEGDFYGTSGAFRLRHAFVEINDKWLAGQWWSNFMDESIIPATLDFEKPAAYVFARHAMFRYKHKLSGDAYFAIALEEPSKNGQTPAEPGAFESPLPDLTARYRITKDWGHFQASGFAAKIQYRYLSGGTDAVTLFGLNLSGRLNFLESDYLIYQAVYGPGSGRMRGGLSVALDSNGELQALDDLGFTVGVQHSWAPKVTSLLTYNHGIVDNTAGQSANNLHISNYLAANVLWHFTDRAFAGVEYLHGTRTDKNDASGAANRLQMSIKYTFN</sequence>
<feature type="signal peptide" evidence="1">
    <location>
        <begin position="1"/>
        <end position="19"/>
    </location>
</feature>
<keyword evidence="3" id="KW-1185">Reference proteome</keyword>
<name>A0ABN1N123_9BACT</name>
<dbReference type="InterPro" id="IPR045748">
    <property type="entry name" value="DcaP"/>
</dbReference>
<dbReference type="SUPFAM" id="SSF56935">
    <property type="entry name" value="Porins"/>
    <property type="match status" value="1"/>
</dbReference>